<dbReference type="InterPro" id="IPR013901">
    <property type="entry name" value="Anthrone_oxy"/>
</dbReference>
<organism evidence="2 3">
    <name type="scientific">Hymenobacter canadensis</name>
    <dbReference type="NCBI Taxonomy" id="2999067"/>
    <lineage>
        <taxon>Bacteria</taxon>
        <taxon>Pseudomonadati</taxon>
        <taxon>Bacteroidota</taxon>
        <taxon>Cytophagia</taxon>
        <taxon>Cytophagales</taxon>
        <taxon>Hymenobacteraceae</taxon>
        <taxon>Hymenobacter</taxon>
    </lineage>
</organism>
<dbReference type="EMBL" id="CP114767">
    <property type="protein sequence ID" value="WBA43594.1"/>
    <property type="molecule type" value="Genomic_DNA"/>
</dbReference>
<dbReference type="RefSeq" id="WP_269561631.1">
    <property type="nucleotide sequence ID" value="NZ_CP114767.1"/>
</dbReference>
<keyword evidence="1" id="KW-0812">Transmembrane</keyword>
<feature type="transmembrane region" description="Helical" evidence="1">
    <location>
        <begin position="140"/>
        <end position="160"/>
    </location>
</feature>
<gene>
    <name evidence="2" type="ORF">O3303_08505</name>
</gene>
<keyword evidence="1" id="KW-1133">Transmembrane helix</keyword>
<evidence type="ECO:0000313" key="3">
    <source>
        <dbReference type="Proteomes" id="UP001211005"/>
    </source>
</evidence>
<feature type="transmembrane region" description="Helical" evidence="1">
    <location>
        <begin position="7"/>
        <end position="30"/>
    </location>
</feature>
<keyword evidence="3" id="KW-1185">Reference proteome</keyword>
<reference evidence="2 3" key="1">
    <citation type="submission" date="2022-12" db="EMBL/GenBank/DDBJ databases">
        <title>Hymenobacter canadensis sp. nov. isolated from lake water of the Cambridge Bay, Canada.</title>
        <authorList>
            <person name="Kim W.H."/>
            <person name="Lee Y.M."/>
        </authorList>
    </citation>
    <scope>NUCLEOTIDE SEQUENCE [LARGE SCALE GENOMIC DNA]</scope>
    <source>
        <strain evidence="2 3">PAMC 29467</strain>
    </source>
</reference>
<evidence type="ECO:0000256" key="1">
    <source>
        <dbReference type="SAM" id="Phobius"/>
    </source>
</evidence>
<dbReference type="Proteomes" id="UP001211005">
    <property type="component" value="Chromosome"/>
</dbReference>
<dbReference type="Pfam" id="PF08592">
    <property type="entry name" value="Anthrone_oxy"/>
    <property type="match status" value="1"/>
</dbReference>
<feature type="transmembrane region" description="Helical" evidence="1">
    <location>
        <begin position="85"/>
        <end position="106"/>
    </location>
</feature>
<keyword evidence="1" id="KW-0472">Membrane</keyword>
<sequence length="170" mass="18020">MQTNSIILGAATGTTGLIAGLFYGFSVAINPAFARLPDASYIAAMQNINLIIQNPVFGLSFFGAPLLLPAAALAYRRVGVRQFRFLAVASAVYLAGSFGVTILANIPLNEQLAAFPLHTASDSQAADARMHFARPWNRWHTVRTVASTIALTLAIAACLVPKPALLHQAS</sequence>
<accession>A0ABY7LT78</accession>
<name>A0ABY7LT78_9BACT</name>
<protein>
    <submittedName>
        <fullName evidence="2">DUF1772 domain-containing protein</fullName>
    </submittedName>
</protein>
<evidence type="ECO:0000313" key="2">
    <source>
        <dbReference type="EMBL" id="WBA43594.1"/>
    </source>
</evidence>
<feature type="transmembrane region" description="Helical" evidence="1">
    <location>
        <begin position="50"/>
        <end position="73"/>
    </location>
</feature>
<proteinExistence type="predicted"/>